<reference evidence="2 3" key="1">
    <citation type="journal article" date="2003" name="Virology">
        <title>Genome sequence and organization of a nucleopolyhedrovirus isolated from the smaller tea tortrix, Adoxophyes honmai.</title>
        <authorList>
            <person name="Nakai M."/>
            <person name="Goto C."/>
            <person name="Kang W."/>
            <person name="Shikata M."/>
            <person name="Luque T."/>
            <person name="Kunimi Y."/>
        </authorList>
    </citation>
    <scope>NUCLEOTIDE SEQUENCE [LARGE SCALE GENOMIC DNA]</scope>
    <source>
        <strain evidence="2 3">ADN001</strain>
    </source>
</reference>
<feature type="domain" description="RrmJ-type SAM-dependent 2'-O-MTase" evidence="1">
    <location>
        <begin position="34"/>
        <end position="222"/>
    </location>
</feature>
<dbReference type="PANTHER" id="PTHR16121">
    <property type="entry name" value="CAP-SPECIFIC MRNA (NUCLEOSIDE-2'-O-)-METHYLTRANSFERASE 1-RELATED"/>
    <property type="match status" value="1"/>
</dbReference>
<dbReference type="PROSITE" id="PS51613">
    <property type="entry name" value="SAM_MT_RRMJ"/>
    <property type="match status" value="1"/>
</dbReference>
<dbReference type="RefSeq" id="NP_818701.1">
    <property type="nucleotide sequence ID" value="NC_004690.1"/>
</dbReference>
<dbReference type="InterPro" id="IPR002877">
    <property type="entry name" value="RNA_MeTrfase_FtsJ_dom"/>
</dbReference>
<accession>Q80LP2</accession>
<dbReference type="PANTHER" id="PTHR16121:SF0">
    <property type="entry name" value="CAP-SPECIFIC MRNA (NUCLEOSIDE-2'-O-)-METHYLTRANSFERASE 1"/>
    <property type="match status" value="1"/>
</dbReference>
<sequence length="275" mass="31749">MDKVRQQLNKFKNCLDNYSIASIRNARDIIDKKVVRDRCYHKLHEIDKKYFVCQHVKTFIDLCGGPGQFAKYIFDSNFECRGYGVTLNNALRYQFKNRNFTKIYGHDNSGNIFDTSVQFELQMLCENNTVDLIVADGAVDVSGNENHQETINFLIINEECKIILKLLKVNGNCVVKVFDTFNDETVCLLERFVTHFENSYIFKPSSSRAANSERYLVCKNRLQVADESKKINLNQCYFAKKQISALKKLLKHLNNGQLDANRSAAARSNKSKRLQ</sequence>
<dbReference type="GO" id="GO:0006370">
    <property type="term" value="P:7-methylguanosine mRNA capping"/>
    <property type="evidence" value="ECO:0007669"/>
    <property type="project" value="UniProtKB-ARBA"/>
</dbReference>
<evidence type="ECO:0000259" key="1">
    <source>
        <dbReference type="PROSITE" id="PS51613"/>
    </source>
</evidence>
<name>Q80LP2_NPVAH</name>
<evidence type="ECO:0000313" key="3">
    <source>
        <dbReference type="Proteomes" id="UP000232720"/>
    </source>
</evidence>
<dbReference type="Pfam" id="PF01728">
    <property type="entry name" value="FtsJ"/>
    <property type="match status" value="1"/>
</dbReference>
<dbReference type="InterPro" id="IPR050851">
    <property type="entry name" value="mRNA_Cap_2O-Ribose_MeTrfase"/>
</dbReference>
<dbReference type="GO" id="GO:0004483">
    <property type="term" value="F:methyltransferase cap1 activity"/>
    <property type="evidence" value="ECO:0007669"/>
    <property type="project" value="TreeGrafter"/>
</dbReference>
<protein>
    <recommendedName>
        <fullName evidence="1">RrmJ-type SAM-dependent 2'-O-MTase domain-containing protein</fullName>
    </recommendedName>
</protein>
<organismHost>
    <name type="scientific">Adoxophyes honmai</name>
    <name type="common">Smaller tea tortrix moth</name>
    <dbReference type="NCBI Taxonomy" id="85585"/>
</organismHost>
<dbReference type="InterPro" id="IPR025816">
    <property type="entry name" value="RrmJ-type_MeTrfase"/>
</dbReference>
<dbReference type="Proteomes" id="UP000232720">
    <property type="component" value="Genome"/>
</dbReference>
<dbReference type="GeneID" id="1485743"/>
<dbReference type="OrthoDB" id="19069at10239"/>
<dbReference type="KEGG" id="vg:1485743"/>
<proteinExistence type="predicted"/>
<dbReference type="InterPro" id="IPR029063">
    <property type="entry name" value="SAM-dependent_MTases_sf"/>
</dbReference>
<organism evidence="2 3">
    <name type="scientific">Adoxophyes honmai nucleopolyhedrovirus</name>
    <dbReference type="NCBI Taxonomy" id="224399"/>
    <lineage>
        <taxon>Viruses</taxon>
        <taxon>Viruses incertae sedis</taxon>
        <taxon>Naldaviricetes</taxon>
        <taxon>Lefavirales</taxon>
        <taxon>Baculoviridae</taxon>
        <taxon>Alphabaculovirus</taxon>
        <taxon>Alphabaculovirus adhonmai</taxon>
    </lineage>
</organism>
<dbReference type="EMBL" id="AP006270">
    <property type="protein sequence ID" value="BAC67305.1"/>
    <property type="molecule type" value="Genomic_DNA"/>
</dbReference>
<dbReference type="SUPFAM" id="SSF53335">
    <property type="entry name" value="S-adenosyl-L-methionine-dependent methyltransferases"/>
    <property type="match status" value="1"/>
</dbReference>
<evidence type="ECO:0000313" key="2">
    <source>
        <dbReference type="EMBL" id="BAC67305.1"/>
    </source>
</evidence>
<dbReference type="GO" id="GO:0032259">
    <property type="term" value="P:methylation"/>
    <property type="evidence" value="ECO:0007669"/>
    <property type="project" value="InterPro"/>
</dbReference>
<dbReference type="Gene3D" id="3.40.50.12760">
    <property type="match status" value="1"/>
</dbReference>
<keyword evidence="3" id="KW-1185">Reference proteome</keyword>